<keyword evidence="6" id="KW-1185">Reference proteome</keyword>
<dbReference type="Proteomes" id="UP000317893">
    <property type="component" value="Unassembled WGS sequence"/>
</dbReference>
<feature type="domain" description="Mce/MlaD" evidence="3">
    <location>
        <begin position="47"/>
        <end position="130"/>
    </location>
</feature>
<sequence>MTATTGRRGVLTALGTRAYGVAFLVLVAVLVGLSIAAFQQRFTPVVAVTLLTDKVGTQLQVGSDVKVRGLVVGQVRDIEVTGAPRTGRVDGARLSLALDPAFVGQVPADVSARLLPKTLFGERFVDLVPPAGVVVGGKDAAGRSVRALAAGDVIPQDRSSAAIELEKVFDDLLPLLRTVQPQKLASVLGAIASTLEGRGTQIGKTLVVADTYFRGLNPSVPTLQADISGLADLASEYAGLAPDLLRGVRAILIPNATVVQEQDTLAGFLAGTAGFANTATAFLSANSDRIIQVGRVQRPTLAVLARYSPEYPCLATALTNWVPRVEKVFSGASFHITMELVPPRPAYRPGEEPAWGEDRGPSCEGLPSSSGSQADPKPGVHFSDGTKPADGGAASAVPAALTGLTAAVSPDSGLAGTAAEQQVVAALLASGDVTPAPSAIQTLLAGPTLRGGSVSTTGPTAPTRQEVAR</sequence>
<feature type="region of interest" description="Disordered" evidence="1">
    <location>
        <begin position="343"/>
        <end position="394"/>
    </location>
</feature>
<dbReference type="PANTHER" id="PTHR33371:SF19">
    <property type="entry name" value="MCE-FAMILY PROTEIN MCE4A"/>
    <property type="match status" value="1"/>
</dbReference>
<feature type="region of interest" description="Disordered" evidence="1">
    <location>
        <begin position="448"/>
        <end position="469"/>
    </location>
</feature>
<dbReference type="Pfam" id="PF02470">
    <property type="entry name" value="MlaD"/>
    <property type="match status" value="1"/>
</dbReference>
<accession>A0A542DWP0</accession>
<dbReference type="AlphaFoldDB" id="A0A542DWP0"/>
<evidence type="ECO:0000259" key="3">
    <source>
        <dbReference type="Pfam" id="PF02470"/>
    </source>
</evidence>
<evidence type="ECO:0000313" key="6">
    <source>
        <dbReference type="Proteomes" id="UP000317893"/>
    </source>
</evidence>
<keyword evidence="2" id="KW-1133">Transmembrane helix</keyword>
<reference evidence="5 6" key="1">
    <citation type="submission" date="2019-06" db="EMBL/GenBank/DDBJ databases">
        <title>Sequencing the genomes of 1000 actinobacteria strains.</title>
        <authorList>
            <person name="Klenk H.-P."/>
        </authorList>
    </citation>
    <scope>NUCLEOTIDE SEQUENCE [LARGE SCALE GENOMIC DNA]</scope>
    <source>
        <strain evidence="5 6">DSM 18607</strain>
    </source>
</reference>
<dbReference type="PANTHER" id="PTHR33371">
    <property type="entry name" value="INTERMEMBRANE PHOSPHOLIPID TRANSPORT SYSTEM BINDING PROTEIN MLAD-RELATED"/>
    <property type="match status" value="1"/>
</dbReference>
<protein>
    <submittedName>
        <fullName evidence="5">Virulence factor Mce-like protein</fullName>
    </submittedName>
</protein>
<dbReference type="NCBIfam" id="TIGR00996">
    <property type="entry name" value="Mtu_fam_mce"/>
    <property type="match status" value="1"/>
</dbReference>
<feature type="domain" description="Mammalian cell entry C-terminal" evidence="4">
    <location>
        <begin position="146"/>
        <end position="361"/>
    </location>
</feature>
<dbReference type="InterPro" id="IPR024516">
    <property type="entry name" value="Mce_C"/>
</dbReference>
<evidence type="ECO:0000313" key="5">
    <source>
        <dbReference type="EMBL" id="TQJ07510.1"/>
    </source>
</evidence>
<organism evidence="5 6">
    <name type="scientific">Lapillicoccus jejuensis</name>
    <dbReference type="NCBI Taxonomy" id="402171"/>
    <lineage>
        <taxon>Bacteria</taxon>
        <taxon>Bacillati</taxon>
        <taxon>Actinomycetota</taxon>
        <taxon>Actinomycetes</taxon>
        <taxon>Micrococcales</taxon>
        <taxon>Intrasporangiaceae</taxon>
        <taxon>Lapillicoccus</taxon>
    </lineage>
</organism>
<evidence type="ECO:0000256" key="1">
    <source>
        <dbReference type="SAM" id="MobiDB-lite"/>
    </source>
</evidence>
<dbReference type="GO" id="GO:0005576">
    <property type="term" value="C:extracellular region"/>
    <property type="evidence" value="ECO:0007669"/>
    <property type="project" value="TreeGrafter"/>
</dbReference>
<dbReference type="OrthoDB" id="3460188at2"/>
<feature type="compositionally biased region" description="Polar residues" evidence="1">
    <location>
        <begin position="453"/>
        <end position="463"/>
    </location>
</feature>
<keyword evidence="2" id="KW-0812">Transmembrane</keyword>
<dbReference type="InterPro" id="IPR003399">
    <property type="entry name" value="Mce/MlaD"/>
</dbReference>
<dbReference type="InterPro" id="IPR052336">
    <property type="entry name" value="MlaD_Phospholipid_Transporter"/>
</dbReference>
<feature type="transmembrane region" description="Helical" evidence="2">
    <location>
        <begin position="18"/>
        <end position="38"/>
    </location>
</feature>
<dbReference type="GO" id="GO:0051701">
    <property type="term" value="P:biological process involved in interaction with host"/>
    <property type="evidence" value="ECO:0007669"/>
    <property type="project" value="TreeGrafter"/>
</dbReference>
<evidence type="ECO:0000259" key="4">
    <source>
        <dbReference type="Pfam" id="PF11887"/>
    </source>
</evidence>
<evidence type="ECO:0000256" key="2">
    <source>
        <dbReference type="SAM" id="Phobius"/>
    </source>
</evidence>
<name>A0A542DWP0_9MICO</name>
<dbReference type="InterPro" id="IPR005693">
    <property type="entry name" value="Mce"/>
</dbReference>
<comment type="caution">
    <text evidence="5">The sequence shown here is derived from an EMBL/GenBank/DDBJ whole genome shotgun (WGS) entry which is preliminary data.</text>
</comment>
<gene>
    <name evidence="5" type="ORF">FB458_0572</name>
</gene>
<proteinExistence type="predicted"/>
<keyword evidence="2" id="KW-0472">Membrane</keyword>
<dbReference type="RefSeq" id="WP_141846597.1">
    <property type="nucleotide sequence ID" value="NZ_BAAAPR010000006.1"/>
</dbReference>
<dbReference type="EMBL" id="VFMN01000001">
    <property type="protein sequence ID" value="TQJ07510.1"/>
    <property type="molecule type" value="Genomic_DNA"/>
</dbReference>
<dbReference type="Pfam" id="PF11887">
    <property type="entry name" value="Mce4_CUP1"/>
    <property type="match status" value="1"/>
</dbReference>